<gene>
    <name evidence="1" type="ORF">UV59_C0034G0012</name>
</gene>
<name>A0A0G1EKX1_9BACT</name>
<dbReference type="EMBL" id="LCFB01000034">
    <property type="protein sequence ID" value="KKS83681.1"/>
    <property type="molecule type" value="Genomic_DNA"/>
</dbReference>
<sequence length="193" mass="21396">MTGIEHLRNKMIATLRGLSIKESYATRRLSNKSDVISEASYSINLLGNGANSFKAYLNRNVTDFPETRPLFIALNASGYRAAHVMLLNLNSDPQTTRMCVSVESPKTGLTILTVEYSKNQLAKRTIAFEADSAKPETIDIPLNFSEMVNSMEGEKAMRAARDFSATVNLTEYIGLSLLAYYNLLSAKVNFELP</sequence>
<evidence type="ECO:0000313" key="2">
    <source>
        <dbReference type="Proteomes" id="UP000034543"/>
    </source>
</evidence>
<protein>
    <submittedName>
        <fullName evidence="1">Uncharacterized protein</fullName>
    </submittedName>
</protein>
<proteinExistence type="predicted"/>
<comment type="caution">
    <text evidence="1">The sequence shown here is derived from an EMBL/GenBank/DDBJ whole genome shotgun (WGS) entry which is preliminary data.</text>
</comment>
<organism evidence="1 2">
    <name type="scientific">Candidatus Gottesmanbacteria bacterium GW2011_GWA1_43_11</name>
    <dbReference type="NCBI Taxonomy" id="1618436"/>
    <lineage>
        <taxon>Bacteria</taxon>
        <taxon>Candidatus Gottesmaniibacteriota</taxon>
    </lineage>
</organism>
<dbReference type="Proteomes" id="UP000034543">
    <property type="component" value="Unassembled WGS sequence"/>
</dbReference>
<dbReference type="AlphaFoldDB" id="A0A0G1EKX1"/>
<reference evidence="1 2" key="1">
    <citation type="journal article" date="2015" name="Nature">
        <title>rRNA introns, odd ribosomes, and small enigmatic genomes across a large radiation of phyla.</title>
        <authorList>
            <person name="Brown C.T."/>
            <person name="Hug L.A."/>
            <person name="Thomas B.C."/>
            <person name="Sharon I."/>
            <person name="Castelle C.J."/>
            <person name="Singh A."/>
            <person name="Wilkins M.J."/>
            <person name="Williams K.H."/>
            <person name="Banfield J.F."/>
        </authorList>
    </citation>
    <scope>NUCLEOTIDE SEQUENCE [LARGE SCALE GENOMIC DNA]</scope>
</reference>
<dbReference type="PATRIC" id="fig|1618436.3.peg.1346"/>
<evidence type="ECO:0000313" key="1">
    <source>
        <dbReference type="EMBL" id="KKS83681.1"/>
    </source>
</evidence>
<dbReference type="STRING" id="1618436.UV59_C0034G0012"/>
<accession>A0A0G1EKX1</accession>